<protein>
    <submittedName>
        <fullName evidence="2">Uncharacterized protein</fullName>
    </submittedName>
</protein>
<feature type="region of interest" description="Disordered" evidence="1">
    <location>
        <begin position="112"/>
        <end position="165"/>
    </location>
</feature>
<organism evidence="2 3">
    <name type="scientific">Durusdinium trenchii</name>
    <dbReference type="NCBI Taxonomy" id="1381693"/>
    <lineage>
        <taxon>Eukaryota</taxon>
        <taxon>Sar</taxon>
        <taxon>Alveolata</taxon>
        <taxon>Dinophyceae</taxon>
        <taxon>Suessiales</taxon>
        <taxon>Symbiodiniaceae</taxon>
        <taxon>Durusdinium</taxon>
    </lineage>
</organism>
<gene>
    <name evidence="2" type="ORF">CCMP2556_LOCUS18634</name>
</gene>
<keyword evidence="3" id="KW-1185">Reference proteome</keyword>
<evidence type="ECO:0000256" key="1">
    <source>
        <dbReference type="SAM" id="MobiDB-lite"/>
    </source>
</evidence>
<dbReference type="EMBL" id="CAXAMN010010668">
    <property type="protein sequence ID" value="CAK9032316.1"/>
    <property type="molecule type" value="Genomic_DNA"/>
</dbReference>
<dbReference type="Proteomes" id="UP001642484">
    <property type="component" value="Unassembled WGS sequence"/>
</dbReference>
<feature type="region of interest" description="Disordered" evidence="1">
    <location>
        <begin position="405"/>
        <end position="483"/>
    </location>
</feature>
<feature type="compositionally biased region" description="Basic residues" evidence="1">
    <location>
        <begin position="411"/>
        <end position="422"/>
    </location>
</feature>
<name>A0ABP0L0G7_9DINO</name>
<feature type="region of interest" description="Disordered" evidence="1">
    <location>
        <begin position="256"/>
        <end position="285"/>
    </location>
</feature>
<feature type="compositionally biased region" description="Basic residues" evidence="1">
    <location>
        <begin position="437"/>
        <end position="462"/>
    </location>
</feature>
<evidence type="ECO:0000313" key="2">
    <source>
        <dbReference type="EMBL" id="CAK9032316.1"/>
    </source>
</evidence>
<proteinExistence type="predicted"/>
<comment type="caution">
    <text evidence="2">The sequence shown here is derived from an EMBL/GenBank/DDBJ whole genome shotgun (WGS) entry which is preliminary data.</text>
</comment>
<accession>A0ABP0L0G7</accession>
<feature type="compositionally biased region" description="Basic and acidic residues" evidence="1">
    <location>
        <begin position="256"/>
        <end position="267"/>
    </location>
</feature>
<sequence length="483" mass="52269">MSRDSTVSALPSQGWSCETLERGIVEAARVSGVNLNPESLSEVTKSVMMAMQANGATKQNVAVVKTEPVSPRKQALTPPSAIKAGFNSPTLFQQMCSQQTIPGDIGDLAIPPVPAPSSATHGEGTPAVPTPPVHATGLPLGLPNVSLPAERSHGGSGAASPAGSAQSQAEFVTKCKLIRERLESRETEKRGKWYTEDQLKKSNQFSAVAVRKIISYCKKFPESLVRPWQYNDQISEYYVIVDDQTLLKKAETTIEREETQLDDKTSKDAPAGLPKDLVNIPDPTPSLEVVGAQPVADLEAYMGSLEKKQQSVEKMVDTLGGSSDENAKKLHGPLQSLDEKMKASFGTLGSQLTELKMDHRDGKLESDRLSALLKEIAEEKQTVKTLCTSLIPLDSRYRQLVKDLNLEKGNKKNKKGKGKGKANKKEKTAETASGPKKTPKSKTSKASKGKPSKKAKVPRKGKKTLEHQSEPSQKGPKRAKKTT</sequence>
<evidence type="ECO:0000313" key="3">
    <source>
        <dbReference type="Proteomes" id="UP001642484"/>
    </source>
</evidence>
<reference evidence="2 3" key="1">
    <citation type="submission" date="2024-02" db="EMBL/GenBank/DDBJ databases">
        <authorList>
            <person name="Chen Y."/>
            <person name="Shah S."/>
            <person name="Dougan E. K."/>
            <person name="Thang M."/>
            <person name="Chan C."/>
        </authorList>
    </citation>
    <scope>NUCLEOTIDE SEQUENCE [LARGE SCALE GENOMIC DNA]</scope>
</reference>